<feature type="region of interest" description="Disordered" evidence="1">
    <location>
        <begin position="1"/>
        <end position="92"/>
    </location>
</feature>
<dbReference type="Proteomes" id="UP001379235">
    <property type="component" value="Unassembled WGS sequence"/>
</dbReference>
<dbReference type="EMBL" id="JBBHJY010000008">
    <property type="protein sequence ID" value="MEJ6011205.1"/>
    <property type="molecule type" value="Genomic_DNA"/>
</dbReference>
<sequence>MSLWTQPALAQQADTPQEQAAESSADANAQPTGPMNISVTATRKRRACSGLGPNGEIQVCGKDDGSDVRVPDEEERTDDGLPRAPDVGPPSCKKTGNKGCIGFGGVPPPVYYIDVKAIPLPPKGSDAEKVAKGEIRDR</sequence>
<evidence type="ECO:0000256" key="1">
    <source>
        <dbReference type="SAM" id="MobiDB-lite"/>
    </source>
</evidence>
<comment type="caution">
    <text evidence="2">The sequence shown here is derived from an EMBL/GenBank/DDBJ whole genome shotgun (WGS) entry which is preliminary data.</text>
</comment>
<organism evidence="2 3">
    <name type="scientific">Novosphingobium aquae</name>
    <dbReference type="NCBI Taxonomy" id="3133435"/>
    <lineage>
        <taxon>Bacteria</taxon>
        <taxon>Pseudomonadati</taxon>
        <taxon>Pseudomonadota</taxon>
        <taxon>Alphaproteobacteria</taxon>
        <taxon>Sphingomonadales</taxon>
        <taxon>Sphingomonadaceae</taxon>
        <taxon>Novosphingobium</taxon>
    </lineage>
</organism>
<name>A0ABU8SB60_9SPHN</name>
<keyword evidence="3" id="KW-1185">Reference proteome</keyword>
<accession>A0ABU8SB60</accession>
<dbReference type="RefSeq" id="WP_339968190.1">
    <property type="nucleotide sequence ID" value="NZ_JBBHJY010000008.1"/>
</dbReference>
<feature type="compositionally biased region" description="Basic and acidic residues" evidence="1">
    <location>
        <begin position="125"/>
        <end position="138"/>
    </location>
</feature>
<protein>
    <submittedName>
        <fullName evidence="2">Uncharacterized protein</fullName>
    </submittedName>
</protein>
<gene>
    <name evidence="2" type="ORF">WG900_14890</name>
</gene>
<reference evidence="2 3" key="1">
    <citation type="submission" date="2024-03" db="EMBL/GenBank/DDBJ databases">
        <authorList>
            <person name="Jo J.-H."/>
        </authorList>
    </citation>
    <scope>NUCLEOTIDE SEQUENCE [LARGE SCALE GENOMIC DNA]</scope>
    <source>
        <strain evidence="2 3">AS3R-12</strain>
    </source>
</reference>
<feature type="region of interest" description="Disordered" evidence="1">
    <location>
        <begin position="119"/>
        <end position="138"/>
    </location>
</feature>
<proteinExistence type="predicted"/>
<evidence type="ECO:0000313" key="3">
    <source>
        <dbReference type="Proteomes" id="UP001379235"/>
    </source>
</evidence>
<evidence type="ECO:0000313" key="2">
    <source>
        <dbReference type="EMBL" id="MEJ6011205.1"/>
    </source>
</evidence>
<feature type="compositionally biased region" description="Polar residues" evidence="1">
    <location>
        <begin position="1"/>
        <end position="41"/>
    </location>
</feature>
<feature type="compositionally biased region" description="Basic and acidic residues" evidence="1">
    <location>
        <begin position="61"/>
        <end position="71"/>
    </location>
</feature>